<dbReference type="InterPro" id="IPR019775">
    <property type="entry name" value="WD40_repeat_CS"/>
</dbReference>
<accession>A0A803MGJ3</accession>
<dbReference type="OMA" id="NEYIYWH"/>
<dbReference type="AlphaFoldDB" id="A0A803MGJ3"/>
<evidence type="ECO:0000313" key="2">
    <source>
        <dbReference type="Proteomes" id="UP000596660"/>
    </source>
</evidence>
<dbReference type="Gene3D" id="2.130.10.10">
    <property type="entry name" value="YVTN repeat-like/Quinoprotein amine dehydrogenase"/>
    <property type="match status" value="1"/>
</dbReference>
<reference evidence="1" key="1">
    <citation type="journal article" date="2017" name="Nature">
        <title>The genome of Chenopodium quinoa.</title>
        <authorList>
            <person name="Jarvis D.E."/>
            <person name="Ho Y.S."/>
            <person name="Lightfoot D.J."/>
            <person name="Schmoeckel S.M."/>
            <person name="Li B."/>
            <person name="Borm T.J.A."/>
            <person name="Ohyanagi H."/>
            <person name="Mineta K."/>
            <person name="Michell C.T."/>
            <person name="Saber N."/>
            <person name="Kharbatia N.M."/>
            <person name="Rupper R.R."/>
            <person name="Sharp A.R."/>
            <person name="Dally N."/>
            <person name="Boughton B.A."/>
            <person name="Woo Y.H."/>
            <person name="Gao G."/>
            <person name="Schijlen E.G.W.M."/>
            <person name="Guo X."/>
            <person name="Momin A.A."/>
            <person name="Negrao S."/>
            <person name="Al-Babili S."/>
            <person name="Gehring C."/>
            <person name="Roessner U."/>
            <person name="Jung C."/>
            <person name="Murphy K."/>
            <person name="Arold S.T."/>
            <person name="Gojobori T."/>
            <person name="van der Linden C.G."/>
            <person name="van Loo E.N."/>
            <person name="Jellen E.N."/>
            <person name="Maughan P.J."/>
            <person name="Tester M."/>
        </authorList>
    </citation>
    <scope>NUCLEOTIDE SEQUENCE [LARGE SCALE GENOMIC DNA]</scope>
    <source>
        <strain evidence="1">cv. PI 614886</strain>
    </source>
</reference>
<evidence type="ECO:0000313" key="1">
    <source>
        <dbReference type="EnsemblPlants" id="AUR62029095-RA:cds"/>
    </source>
</evidence>
<protein>
    <submittedName>
        <fullName evidence="1">Uncharacterized protein</fullName>
    </submittedName>
</protein>
<dbReference type="PANTHER" id="PTHR19855:SF31">
    <property type="entry name" value="TRANSCRIPTIONAL REGULATOR STERILE APETALA"/>
    <property type="match status" value="1"/>
</dbReference>
<dbReference type="SUPFAM" id="SSF50998">
    <property type="entry name" value="Quinoprotein alcohol dehydrogenase-like"/>
    <property type="match status" value="1"/>
</dbReference>
<dbReference type="PROSITE" id="PS00678">
    <property type="entry name" value="WD_REPEATS_1"/>
    <property type="match status" value="1"/>
</dbReference>
<dbReference type="GO" id="GO:0009908">
    <property type="term" value="P:flower development"/>
    <property type="evidence" value="ECO:0007669"/>
    <property type="project" value="EnsemblPlants"/>
</dbReference>
<dbReference type="GO" id="GO:0005634">
    <property type="term" value="C:nucleus"/>
    <property type="evidence" value="ECO:0007669"/>
    <property type="project" value="EnsemblPlants"/>
</dbReference>
<dbReference type="EnsemblPlants" id="AUR62029095-RA">
    <property type="protein sequence ID" value="AUR62029095-RA:cds"/>
    <property type="gene ID" value="AUR62029095"/>
</dbReference>
<dbReference type="GO" id="GO:0030163">
    <property type="term" value="P:protein catabolic process"/>
    <property type="evidence" value="ECO:0007669"/>
    <property type="project" value="EnsemblPlants"/>
</dbReference>
<dbReference type="Gramene" id="AUR62029095-RA">
    <property type="protein sequence ID" value="AUR62029095-RA:cds"/>
    <property type="gene ID" value="AUR62029095"/>
</dbReference>
<dbReference type="InterPro" id="IPR011047">
    <property type="entry name" value="Quinoprotein_ADH-like_sf"/>
</dbReference>
<name>A0A803MGJ3_CHEQI</name>
<dbReference type="GO" id="GO:0046622">
    <property type="term" value="P:positive regulation of organ growth"/>
    <property type="evidence" value="ECO:0007669"/>
    <property type="project" value="EnsemblPlants"/>
</dbReference>
<keyword evidence="2" id="KW-1185">Reference proteome</keyword>
<dbReference type="Proteomes" id="UP000596660">
    <property type="component" value="Unplaced"/>
</dbReference>
<proteinExistence type="predicted"/>
<sequence length="278" mass="30088">MESCITVRVAMAESVSGIVLQPVVVIDRVVFASLDGDIHVASPLGGPGPARRAYLGDVVNDGALVDFTGGDRFWVGLYAGVPGRAFRVWDADSEELLFRGGSLTDPESVMGWHMLTEIRPREFVGRIRVAPQGVAVGVTSLRALVLNLEEAVMVMGQEPSRRGIIVGSVDANDNAFVMVDTRGVASVRQLRTLEEVCRFSVSHRGAQASSLMGLLGCMNSMYVVMCIGGTMRVWDADHGEYLYSLREWVEETTAVAANDRHVVATSSDTTIHLWDFGA</sequence>
<dbReference type="InterPro" id="IPR015943">
    <property type="entry name" value="WD40/YVTN_repeat-like_dom_sf"/>
</dbReference>
<reference evidence="1" key="2">
    <citation type="submission" date="2021-03" db="UniProtKB">
        <authorList>
            <consortium name="EnsemblPlants"/>
        </authorList>
    </citation>
    <scope>IDENTIFICATION</scope>
</reference>
<dbReference type="GO" id="GO:0009554">
    <property type="term" value="P:megasporogenesis"/>
    <property type="evidence" value="ECO:0007669"/>
    <property type="project" value="EnsemblPlants"/>
</dbReference>
<dbReference type="PANTHER" id="PTHR19855">
    <property type="entry name" value="WD40 REPEAT PROTEIN 12, 37"/>
    <property type="match status" value="1"/>
</dbReference>
<organism evidence="1 2">
    <name type="scientific">Chenopodium quinoa</name>
    <name type="common">Quinoa</name>
    <dbReference type="NCBI Taxonomy" id="63459"/>
    <lineage>
        <taxon>Eukaryota</taxon>
        <taxon>Viridiplantae</taxon>
        <taxon>Streptophyta</taxon>
        <taxon>Embryophyta</taxon>
        <taxon>Tracheophyta</taxon>
        <taxon>Spermatophyta</taxon>
        <taxon>Magnoliopsida</taxon>
        <taxon>eudicotyledons</taxon>
        <taxon>Gunneridae</taxon>
        <taxon>Pentapetalae</taxon>
        <taxon>Caryophyllales</taxon>
        <taxon>Chenopodiaceae</taxon>
        <taxon>Chenopodioideae</taxon>
        <taxon>Atripliceae</taxon>
        <taxon>Chenopodium</taxon>
    </lineage>
</organism>